<dbReference type="PIRSF" id="PIRSF000779">
    <property type="entry name" value="RNA_pol_Rpb8"/>
    <property type="match status" value="1"/>
</dbReference>
<keyword evidence="4" id="KW-0548">Nucleotidyltransferase</keyword>
<dbReference type="EC" id="2.7.7.6" evidence="4"/>
<evidence type="ECO:0000256" key="3">
    <source>
        <dbReference type="ARBA" id="ARBA00023242"/>
    </source>
</evidence>
<dbReference type="Pfam" id="PF03870">
    <property type="entry name" value="RNA_pol_Rpb8"/>
    <property type="match status" value="1"/>
</dbReference>
<evidence type="ECO:0000256" key="1">
    <source>
        <dbReference type="ARBA" id="ARBA00004123"/>
    </source>
</evidence>
<dbReference type="InterPro" id="IPR005570">
    <property type="entry name" value="RPABC3"/>
</dbReference>
<name>A0A7C8ZQN3_OPUST</name>
<dbReference type="SMART" id="SM00658">
    <property type="entry name" value="RPOL8c"/>
    <property type="match status" value="1"/>
</dbReference>
<dbReference type="GO" id="GO:0003899">
    <property type="term" value="F:DNA-directed RNA polymerase activity"/>
    <property type="evidence" value="ECO:0007669"/>
    <property type="project" value="UniProtKB-EC"/>
</dbReference>
<keyword evidence="3" id="KW-0539">Nucleus</keyword>
<dbReference type="EMBL" id="GISG01159690">
    <property type="protein sequence ID" value="MBA4649299.1"/>
    <property type="molecule type" value="Transcribed_RNA"/>
</dbReference>
<dbReference type="GO" id="GO:0005736">
    <property type="term" value="C:RNA polymerase I complex"/>
    <property type="evidence" value="ECO:0007669"/>
    <property type="project" value="TreeGrafter"/>
</dbReference>
<comment type="similarity">
    <text evidence="2">Belongs to the eukaryotic RPB8 RNA polymerase subunit family.</text>
</comment>
<keyword evidence="4" id="KW-0804">Transcription</keyword>
<dbReference type="PANTHER" id="PTHR10917">
    <property type="entry name" value="DNA-DIRECTED RNA POLYMERASES I, II, AND III SUBUNIT RPABC3"/>
    <property type="match status" value="1"/>
</dbReference>
<dbReference type="Gene3D" id="2.40.50.140">
    <property type="entry name" value="Nucleic acid-binding proteins"/>
    <property type="match status" value="1"/>
</dbReference>
<keyword evidence="4" id="KW-0240">DNA-directed RNA polymerase</keyword>
<reference evidence="4" key="2">
    <citation type="submission" date="2020-07" db="EMBL/GenBank/DDBJ databases">
        <authorList>
            <person name="Vera ALvarez R."/>
            <person name="Arias-Moreno D.M."/>
            <person name="Jimenez-Jacinto V."/>
            <person name="Jimenez-Bremont J.F."/>
            <person name="Swaminathan K."/>
            <person name="Moose S.P."/>
            <person name="Guerrero-Gonzalez M.L."/>
            <person name="Marino-Ramirez L."/>
            <person name="Landsman D."/>
            <person name="Rodriguez-Kessler M."/>
            <person name="Delgado-Sanchez P."/>
        </authorList>
    </citation>
    <scope>NUCLEOTIDE SEQUENCE</scope>
    <source>
        <tissue evidence="4">Cladode</tissue>
    </source>
</reference>
<evidence type="ECO:0000313" key="4">
    <source>
        <dbReference type="EMBL" id="MBA4649299.1"/>
    </source>
</evidence>
<dbReference type="PANTHER" id="PTHR10917:SF0">
    <property type="entry name" value="DNA-DIRECTED RNA POLYMERASES I, II, AND III SUBUNIT RPABC3"/>
    <property type="match status" value="1"/>
</dbReference>
<dbReference type="GO" id="GO:0005666">
    <property type="term" value="C:RNA polymerase III complex"/>
    <property type="evidence" value="ECO:0007669"/>
    <property type="project" value="TreeGrafter"/>
</dbReference>
<keyword evidence="4" id="KW-0808">Transferase</keyword>
<reference evidence="4" key="1">
    <citation type="journal article" date="2013" name="J. Plant Res.">
        <title>Effect of fungi and light on seed germination of three Opuntia species from semiarid lands of central Mexico.</title>
        <authorList>
            <person name="Delgado-Sanchez P."/>
            <person name="Jimenez-Bremont J.F."/>
            <person name="Guerrero-Gonzalez Mde L."/>
            <person name="Flores J."/>
        </authorList>
    </citation>
    <scope>NUCLEOTIDE SEQUENCE</scope>
    <source>
        <tissue evidence="4">Cladode</tissue>
    </source>
</reference>
<sequence length="124" mass="14178">MAPLLFEDIFNITRIDPDSKKFDKVSHIEAHSDKFDAYMLLDVNIDVYPINQDKRYTIALASTLDLDGTPDSGCYNPMTQETLADRYDYVVHGRAFRIMNVEVEGQKKGEIYVSYGGLFDVIED</sequence>
<organism evidence="4">
    <name type="scientific">Opuntia streptacantha</name>
    <name type="common">Prickly pear cactus</name>
    <name type="synonym">Opuntia cardona</name>
    <dbReference type="NCBI Taxonomy" id="393608"/>
    <lineage>
        <taxon>Eukaryota</taxon>
        <taxon>Viridiplantae</taxon>
        <taxon>Streptophyta</taxon>
        <taxon>Embryophyta</taxon>
        <taxon>Tracheophyta</taxon>
        <taxon>Spermatophyta</taxon>
        <taxon>Magnoliopsida</taxon>
        <taxon>eudicotyledons</taxon>
        <taxon>Gunneridae</taxon>
        <taxon>Pentapetalae</taxon>
        <taxon>Caryophyllales</taxon>
        <taxon>Cactineae</taxon>
        <taxon>Cactaceae</taxon>
        <taxon>Opuntioideae</taxon>
        <taxon>Opuntia</taxon>
    </lineage>
</organism>
<dbReference type="GO" id="GO:0005665">
    <property type="term" value="C:RNA polymerase II, core complex"/>
    <property type="evidence" value="ECO:0007669"/>
    <property type="project" value="TreeGrafter"/>
</dbReference>
<dbReference type="SUPFAM" id="SSF50249">
    <property type="entry name" value="Nucleic acid-binding proteins"/>
    <property type="match status" value="1"/>
</dbReference>
<evidence type="ECO:0000256" key="2">
    <source>
        <dbReference type="ARBA" id="ARBA00008912"/>
    </source>
</evidence>
<proteinExistence type="inferred from homology"/>
<accession>A0A7C8ZQN3</accession>
<comment type="subcellular location">
    <subcellularLocation>
        <location evidence="1">Nucleus</location>
    </subcellularLocation>
</comment>
<protein>
    <submittedName>
        <fullName evidence="4">DNA-directed RNA polymerase</fullName>
        <ecNumber evidence="4">2.7.7.6</ecNumber>
    </submittedName>
</protein>
<dbReference type="GO" id="GO:0006351">
    <property type="term" value="P:DNA-templated transcription"/>
    <property type="evidence" value="ECO:0007669"/>
    <property type="project" value="InterPro"/>
</dbReference>
<dbReference type="InterPro" id="IPR012340">
    <property type="entry name" value="NA-bd_OB-fold"/>
</dbReference>
<dbReference type="AlphaFoldDB" id="A0A7C8ZQN3"/>